<accession>A0A023BA92</accession>
<comment type="similarity">
    <text evidence="2 7">Belongs to the type IA topoisomerase family.</text>
</comment>
<dbReference type="AlphaFoldDB" id="A0A023BA92"/>
<dbReference type="RefSeq" id="XP_011129487.1">
    <property type="nucleotide sequence ID" value="XM_011131185.1"/>
</dbReference>
<comment type="catalytic activity">
    <reaction evidence="1 7">
        <text>ATP-independent breakage of single-stranded DNA, followed by passage and rejoining.</text>
        <dbReference type="EC" id="5.6.2.1"/>
    </reaction>
</comment>
<dbReference type="CDD" id="cd03362">
    <property type="entry name" value="TOPRIM_TopoIA_TopoIII"/>
    <property type="match status" value="1"/>
</dbReference>
<dbReference type="OMA" id="GKWSFAN"/>
<protein>
    <recommendedName>
        <fullName evidence="3 7">DNA topoisomerase</fullName>
        <ecNumber evidence="3 7">5.6.2.1</ecNumber>
    </recommendedName>
</protein>
<dbReference type="Pfam" id="PF23546">
    <property type="entry name" value="Zn_ribbon_TOP3B"/>
    <property type="match status" value="1"/>
</dbReference>
<dbReference type="SMART" id="SM00436">
    <property type="entry name" value="TOP1Bc"/>
    <property type="match status" value="1"/>
</dbReference>
<dbReference type="GO" id="GO:0006310">
    <property type="term" value="P:DNA recombination"/>
    <property type="evidence" value="ECO:0007669"/>
    <property type="project" value="TreeGrafter"/>
</dbReference>
<gene>
    <name evidence="10" type="ORF">GNI_041660</name>
</gene>
<dbReference type="Pfam" id="PF01131">
    <property type="entry name" value="Topoisom_bac"/>
    <property type="match status" value="1"/>
</dbReference>
<evidence type="ECO:0000259" key="9">
    <source>
        <dbReference type="PROSITE" id="PS52039"/>
    </source>
</evidence>
<reference evidence="10" key="1">
    <citation type="submission" date="2013-12" db="EMBL/GenBank/DDBJ databases">
        <authorList>
            <person name="Omoto C.K."/>
            <person name="Sibley D."/>
            <person name="Venepally P."/>
            <person name="Hadjithomas M."/>
            <person name="Karamycheva S."/>
            <person name="Brunk B."/>
            <person name="Roos D."/>
            <person name="Caler E."/>
            <person name="Lorenzi H."/>
        </authorList>
    </citation>
    <scope>NUCLEOTIDE SEQUENCE</scope>
</reference>
<dbReference type="Gene3D" id="2.70.20.10">
    <property type="entry name" value="Topoisomerase I, domain 3"/>
    <property type="match status" value="1"/>
</dbReference>
<keyword evidence="4 7" id="KW-0799">Topoisomerase</keyword>
<keyword evidence="11" id="KW-1185">Reference proteome</keyword>
<dbReference type="InterPro" id="IPR023406">
    <property type="entry name" value="Topo_IA_AS"/>
</dbReference>
<evidence type="ECO:0000256" key="7">
    <source>
        <dbReference type="RuleBase" id="RU362092"/>
    </source>
</evidence>
<keyword evidence="5 7" id="KW-0238">DNA-binding</keyword>
<dbReference type="InterPro" id="IPR013824">
    <property type="entry name" value="Topo_IA_cen_sub1"/>
</dbReference>
<dbReference type="SUPFAM" id="SSF56712">
    <property type="entry name" value="Prokaryotic type I DNA topoisomerase"/>
    <property type="match status" value="1"/>
</dbReference>
<evidence type="ECO:0000256" key="6">
    <source>
        <dbReference type="ARBA" id="ARBA00023235"/>
    </source>
</evidence>
<dbReference type="Gene3D" id="1.10.290.10">
    <property type="entry name" value="Topoisomerase I, domain 4"/>
    <property type="match status" value="1"/>
</dbReference>
<dbReference type="GO" id="GO:0006281">
    <property type="term" value="P:DNA repair"/>
    <property type="evidence" value="ECO:0007669"/>
    <property type="project" value="TreeGrafter"/>
</dbReference>
<keyword evidence="6 7" id="KW-0413">Isomerase</keyword>
<dbReference type="PROSITE" id="PS00396">
    <property type="entry name" value="TOPO_IA_1"/>
    <property type="match status" value="1"/>
</dbReference>
<dbReference type="PROSITE" id="PS50880">
    <property type="entry name" value="TOPRIM"/>
    <property type="match status" value="1"/>
</dbReference>
<organism evidence="10 11">
    <name type="scientific">Gregarina niphandrodes</name>
    <name type="common">Septate eugregarine</name>
    <dbReference type="NCBI Taxonomy" id="110365"/>
    <lineage>
        <taxon>Eukaryota</taxon>
        <taxon>Sar</taxon>
        <taxon>Alveolata</taxon>
        <taxon>Apicomplexa</taxon>
        <taxon>Conoidasida</taxon>
        <taxon>Gregarinasina</taxon>
        <taxon>Eugregarinorida</taxon>
        <taxon>Gregarinidae</taxon>
        <taxon>Gregarina</taxon>
    </lineage>
</organism>
<dbReference type="SMART" id="SM00437">
    <property type="entry name" value="TOP1Ac"/>
    <property type="match status" value="1"/>
</dbReference>
<dbReference type="VEuPathDB" id="CryptoDB:GNI_041660"/>
<dbReference type="PRINTS" id="PR00417">
    <property type="entry name" value="PRTPISMRASEI"/>
</dbReference>
<dbReference type="PROSITE" id="PS52039">
    <property type="entry name" value="TOPO_IA_2"/>
    <property type="match status" value="1"/>
</dbReference>
<dbReference type="InterPro" id="IPR013825">
    <property type="entry name" value="Topo_IA_cen_sub2"/>
</dbReference>
<dbReference type="PANTHER" id="PTHR11390">
    <property type="entry name" value="PROKARYOTIC DNA TOPOISOMERASE"/>
    <property type="match status" value="1"/>
</dbReference>
<evidence type="ECO:0000313" key="11">
    <source>
        <dbReference type="Proteomes" id="UP000019763"/>
    </source>
</evidence>
<dbReference type="GeneID" id="22911609"/>
<evidence type="ECO:0000256" key="2">
    <source>
        <dbReference type="ARBA" id="ARBA00009446"/>
    </source>
</evidence>
<dbReference type="GO" id="GO:0006265">
    <property type="term" value="P:DNA topological change"/>
    <property type="evidence" value="ECO:0007669"/>
    <property type="project" value="InterPro"/>
</dbReference>
<dbReference type="GO" id="GO:0003917">
    <property type="term" value="F:DNA topoisomerase type I (single strand cut, ATP-independent) activity"/>
    <property type="evidence" value="ECO:0007669"/>
    <property type="project" value="UniProtKB-EC"/>
</dbReference>
<comment type="caution">
    <text evidence="10">The sequence shown here is derived from an EMBL/GenBank/DDBJ whole genome shotgun (WGS) entry which is preliminary data.</text>
</comment>
<dbReference type="InterPro" id="IPR013826">
    <property type="entry name" value="Topo_IA_cen_sub3"/>
</dbReference>
<dbReference type="InterPro" id="IPR003601">
    <property type="entry name" value="Topo_IA_2"/>
</dbReference>
<dbReference type="CDD" id="cd00186">
    <property type="entry name" value="TOP1Ac"/>
    <property type="match status" value="1"/>
</dbReference>
<feature type="domain" description="Toprim" evidence="8">
    <location>
        <begin position="5"/>
        <end position="144"/>
    </location>
</feature>
<evidence type="ECO:0000256" key="3">
    <source>
        <dbReference type="ARBA" id="ARBA00012891"/>
    </source>
</evidence>
<sequence length="860" mass="95255">MGLSRVLMVAEKPSVAEAIAKALSPGCSKQSRGSLPLWQLKGEYEGREAEIRVTSTTGHIFSLDFSSEYNDRNRIDETTLFDAPVKKKVESSGVVAMLQKEGREVDRLVLWLDCDREGENICYEVIGIVGKVNAAAAKSARRVKFSSLVASDLRQAFKTALRSPNKCESDSVDARQELDLKIGVSFTRFLTRYLKDFHGSTVSYGPCQMPTLWFCVNRLEEIESFVSQRFWTLELSIFDNSTRAQWQGGRVYDEQTARVLHELFREAGSTATVAKKATSTRKLKRPLPFNTMNMLKAASTTLGMSPQRAMMVAENLYLSGYITYPRTESTKFAPAFDVKQVVGLLTGRSSCVASLAQNLFNSNTVSPNNAGVDMGDHPPITPCAAAGSFMSDDHERLYTLIASQFLQSICSEDAVYTDHVLELVLLGDQVFKTKLTKLTKLGHLAYKVFGGTAASDTTGSSGVWDMLNVGDRIAVDKIALNSDLTRPPSLLSESDLLTLMEKNSIGTDASVTQHIQSIVSRGYVHLKMPGRFMEPTKLGLNLCRGFTRIDSELTRPTVRAIIERSCDQVAKGNMDRGRVVQHVLSEFKVKFQHFLRRVKVLDEVLNLSVEAHSGDGRAAPLSRCGRCRRYMVLLNQRKLICLHCAFALSVPLRCKLRTVAETAKCIHDDFEILVAIEKNNRAYCFCPFCYNYPPTAASASASAPGAVRYTCLDSASKTMYGSLYRHGLGLCDSSDCSGRGWIYLQNFNGCHLSLACTGCRFLLPFDHYKVKSVRKVLPQKLCPGQCGWYIVEAQLQPQHLGALNATRASSNTQEEGASLAAVEEMVVGCLGCNETLTNLLTGGVFKRHKRSTNFKRKKRH</sequence>
<dbReference type="InterPro" id="IPR000380">
    <property type="entry name" value="Topo_IA"/>
</dbReference>
<proteinExistence type="inferred from homology"/>
<dbReference type="GO" id="GO:0003677">
    <property type="term" value="F:DNA binding"/>
    <property type="evidence" value="ECO:0007669"/>
    <property type="project" value="UniProtKB-KW"/>
</dbReference>
<dbReference type="Gene3D" id="1.10.460.10">
    <property type="entry name" value="Topoisomerase I, domain 2"/>
    <property type="match status" value="1"/>
</dbReference>
<evidence type="ECO:0000313" key="10">
    <source>
        <dbReference type="EMBL" id="EZG77688.1"/>
    </source>
</evidence>
<dbReference type="SMART" id="SM00493">
    <property type="entry name" value="TOPRIM"/>
    <property type="match status" value="1"/>
</dbReference>
<dbReference type="GO" id="GO:0005634">
    <property type="term" value="C:nucleus"/>
    <property type="evidence" value="ECO:0007669"/>
    <property type="project" value="TreeGrafter"/>
</dbReference>
<dbReference type="Proteomes" id="UP000019763">
    <property type="component" value="Unassembled WGS sequence"/>
</dbReference>
<dbReference type="Gene3D" id="3.40.50.140">
    <property type="match status" value="1"/>
</dbReference>
<dbReference type="InterPro" id="IPR056452">
    <property type="entry name" value="Zn_ribbon_TOP3B"/>
</dbReference>
<dbReference type="InterPro" id="IPR023405">
    <property type="entry name" value="Topo_IA_core_domain"/>
</dbReference>
<dbReference type="PANTHER" id="PTHR11390:SF20">
    <property type="entry name" value="DNA TOPOISOMERASE 3-BETA-1"/>
    <property type="match status" value="1"/>
</dbReference>
<evidence type="ECO:0000256" key="5">
    <source>
        <dbReference type="ARBA" id="ARBA00023125"/>
    </source>
</evidence>
<dbReference type="Pfam" id="PF01751">
    <property type="entry name" value="Toprim"/>
    <property type="match status" value="1"/>
</dbReference>
<dbReference type="OrthoDB" id="430051at2759"/>
<dbReference type="EMBL" id="AFNH02000317">
    <property type="protein sequence ID" value="EZG77688.1"/>
    <property type="molecule type" value="Genomic_DNA"/>
</dbReference>
<dbReference type="InterPro" id="IPR003602">
    <property type="entry name" value="Topo_IA_DNA-bd_dom"/>
</dbReference>
<dbReference type="InterPro" id="IPR013497">
    <property type="entry name" value="Topo_IA_cen"/>
</dbReference>
<dbReference type="InterPro" id="IPR034144">
    <property type="entry name" value="TOPRIM_TopoIII"/>
</dbReference>
<name>A0A023BA92_GRENI</name>
<evidence type="ECO:0000256" key="4">
    <source>
        <dbReference type="ARBA" id="ARBA00023029"/>
    </source>
</evidence>
<comment type="function">
    <text evidence="7">Introduces a single-strand break via transesterification at a target site in duplex DNA. Releases the supercoiling and torsional tension of DNA introduced during the DNA replication and transcription by transiently cleaving and rejoining one strand of the DNA duplex. The scissile phosphodiester is attacked by the catalytic tyrosine of the enzyme, resulting in the formation of a DNA-(5'-phosphotyrosyl)-enzyme intermediate and the expulsion of a 3'-OH DNA strand.</text>
</comment>
<dbReference type="EC" id="5.6.2.1" evidence="3 7"/>
<evidence type="ECO:0000256" key="1">
    <source>
        <dbReference type="ARBA" id="ARBA00000213"/>
    </source>
</evidence>
<dbReference type="InterPro" id="IPR006171">
    <property type="entry name" value="TOPRIM_dom"/>
</dbReference>
<feature type="domain" description="Topo IA-type catalytic" evidence="9">
    <location>
        <begin position="165"/>
        <end position="591"/>
    </location>
</feature>
<dbReference type="eggNOG" id="KOG1957">
    <property type="taxonomic scope" value="Eukaryota"/>
</dbReference>
<evidence type="ECO:0000259" key="8">
    <source>
        <dbReference type="PROSITE" id="PS50880"/>
    </source>
</evidence>